<proteinExistence type="predicted"/>
<dbReference type="OrthoDB" id="9801227at2"/>
<dbReference type="Proteomes" id="UP000192907">
    <property type="component" value="Unassembled WGS sequence"/>
</dbReference>
<evidence type="ECO:0000313" key="3">
    <source>
        <dbReference type="Proteomes" id="UP000192907"/>
    </source>
</evidence>
<feature type="domain" description="ChrR-like cupin" evidence="1">
    <location>
        <begin position="12"/>
        <end position="113"/>
    </location>
</feature>
<reference evidence="3" key="1">
    <citation type="submission" date="2017-04" db="EMBL/GenBank/DDBJ databases">
        <authorList>
            <person name="Varghese N."/>
            <person name="Submissions S."/>
        </authorList>
    </citation>
    <scope>NUCLEOTIDE SEQUENCE [LARGE SCALE GENOMIC DNA]</scope>
    <source>
        <strain evidence="3">RKEM611</strain>
    </source>
</reference>
<dbReference type="EMBL" id="FWZT01000047">
    <property type="protein sequence ID" value="SMF83476.1"/>
    <property type="molecule type" value="Genomic_DNA"/>
</dbReference>
<name>A0A1Y6CR13_9BACT</name>
<evidence type="ECO:0000259" key="1">
    <source>
        <dbReference type="Pfam" id="PF12973"/>
    </source>
</evidence>
<dbReference type="CDD" id="cd20303">
    <property type="entry name" value="cupin_ChrR_1"/>
    <property type="match status" value="2"/>
</dbReference>
<evidence type="ECO:0000313" key="2">
    <source>
        <dbReference type="EMBL" id="SMF83476.1"/>
    </source>
</evidence>
<dbReference type="InterPro" id="IPR025979">
    <property type="entry name" value="ChrR-like_cupin_dom"/>
</dbReference>
<gene>
    <name evidence="2" type="ORF">SAMN06296036_1478</name>
</gene>
<protein>
    <submittedName>
        <fullName evidence="2">Anti-ECFsigma factor, ChrR</fullName>
    </submittedName>
</protein>
<dbReference type="STRING" id="1513793.SAMN06296036_1478"/>
<dbReference type="RefSeq" id="WP_132326296.1">
    <property type="nucleotide sequence ID" value="NZ_FWZT01000047.1"/>
</dbReference>
<feature type="domain" description="ChrR-like cupin" evidence="1">
    <location>
        <begin position="119"/>
        <end position="218"/>
    </location>
</feature>
<sequence>MFTPLNMNFEKNVVVRSHEQTPIASPAKDVMRIPLERAETESGHVTSIVEYKPGASFKPHRHPKGEEIFVLSGVFSDENGDYPAGTYIRNPPGSSHAPFSTEGCTIFVKLNQFDKNDDKKVVLNTSVEPWLPGQGNLEVMPLHHFAGKNTALVKWPQGERFVPHRHYGGEEILVLSGTFRDEWGVYPTGTWLRNGHLSTHHPWVEEETVILVKTGHLAHDVS</sequence>
<organism evidence="2 3">
    <name type="scientific">Pseudobacteriovorax antillogorgiicola</name>
    <dbReference type="NCBI Taxonomy" id="1513793"/>
    <lineage>
        <taxon>Bacteria</taxon>
        <taxon>Pseudomonadati</taxon>
        <taxon>Bdellovibrionota</taxon>
        <taxon>Oligoflexia</taxon>
        <taxon>Oligoflexales</taxon>
        <taxon>Pseudobacteriovoracaceae</taxon>
        <taxon>Pseudobacteriovorax</taxon>
    </lineage>
</organism>
<dbReference type="InterPro" id="IPR014710">
    <property type="entry name" value="RmlC-like_jellyroll"/>
</dbReference>
<keyword evidence="3" id="KW-1185">Reference proteome</keyword>
<dbReference type="Pfam" id="PF12973">
    <property type="entry name" value="Cupin_7"/>
    <property type="match status" value="2"/>
</dbReference>
<dbReference type="Gene3D" id="2.60.120.10">
    <property type="entry name" value="Jelly Rolls"/>
    <property type="match status" value="1"/>
</dbReference>
<dbReference type="AlphaFoldDB" id="A0A1Y6CR13"/>
<dbReference type="SUPFAM" id="SSF51182">
    <property type="entry name" value="RmlC-like cupins"/>
    <property type="match status" value="2"/>
</dbReference>
<accession>A0A1Y6CR13</accession>
<dbReference type="InterPro" id="IPR011051">
    <property type="entry name" value="RmlC_Cupin_sf"/>
</dbReference>